<proteinExistence type="predicted"/>
<evidence type="ECO:0000313" key="1">
    <source>
        <dbReference type="EMBL" id="RIA56325.1"/>
    </source>
</evidence>
<dbReference type="Proteomes" id="UP000266273">
    <property type="component" value="Unassembled WGS sequence"/>
</dbReference>
<accession>A0A397Q924</accession>
<comment type="caution">
    <text evidence="1">The sequence shown here is derived from an EMBL/GenBank/DDBJ whole genome shotgun (WGS) entry which is preliminary data.</text>
</comment>
<sequence length="74" mass="7956">MTLRRFAPDGRKDVLGAIADFANAPGDDRAKRGAHGAKRPCNLMQGFRAVGDVKPLIRFAFANLLLGTNSDFPA</sequence>
<reference evidence="1 2" key="1">
    <citation type="submission" date="2018-08" db="EMBL/GenBank/DDBJ databases">
        <title>Genomic Encyclopedia of Archaeal and Bacterial Type Strains, Phase II (KMG-II): from individual species to whole genera.</title>
        <authorList>
            <person name="Goeker M."/>
        </authorList>
    </citation>
    <scope>NUCLEOTIDE SEQUENCE [LARGE SCALE GENOMIC DNA]</scope>
    <source>
        <strain evidence="1 2">DSM 5002</strain>
    </source>
</reference>
<organism evidence="1 2">
    <name type="scientific">Dichotomicrobium thermohalophilum</name>
    <dbReference type="NCBI Taxonomy" id="933063"/>
    <lineage>
        <taxon>Bacteria</taxon>
        <taxon>Pseudomonadati</taxon>
        <taxon>Pseudomonadota</taxon>
        <taxon>Alphaproteobacteria</taxon>
        <taxon>Hyphomicrobiales</taxon>
        <taxon>Hyphomicrobiaceae</taxon>
        <taxon>Dichotomicrobium</taxon>
    </lineage>
</organism>
<protein>
    <submittedName>
        <fullName evidence="1">Uncharacterized protein</fullName>
    </submittedName>
</protein>
<evidence type="ECO:0000313" key="2">
    <source>
        <dbReference type="Proteomes" id="UP000266273"/>
    </source>
</evidence>
<dbReference type="AlphaFoldDB" id="A0A397Q924"/>
<dbReference type="EMBL" id="QXDF01000001">
    <property type="protein sequence ID" value="RIA56325.1"/>
    <property type="molecule type" value="Genomic_DNA"/>
</dbReference>
<keyword evidence="2" id="KW-1185">Reference proteome</keyword>
<name>A0A397Q924_9HYPH</name>
<gene>
    <name evidence="1" type="ORF">BXY53_1428</name>
</gene>